<dbReference type="GO" id="GO:0009055">
    <property type="term" value="F:electron transfer activity"/>
    <property type="evidence" value="ECO:0007669"/>
    <property type="project" value="UniProtKB-UniRule"/>
</dbReference>
<comment type="similarity">
    <text evidence="6">Belongs to the azoreductase type 1 family.</text>
</comment>
<dbReference type="SUPFAM" id="SSF52218">
    <property type="entry name" value="Flavoproteins"/>
    <property type="match status" value="1"/>
</dbReference>
<organism evidence="8 9">
    <name type="scientific">Anabaenopsis circularis NIES-21</name>
    <dbReference type="NCBI Taxonomy" id="1085406"/>
    <lineage>
        <taxon>Bacteria</taxon>
        <taxon>Bacillati</taxon>
        <taxon>Cyanobacteriota</taxon>
        <taxon>Cyanophyceae</taxon>
        <taxon>Nostocales</taxon>
        <taxon>Nodulariaceae</taxon>
        <taxon>Anabaenopsis</taxon>
    </lineage>
</organism>
<evidence type="ECO:0000259" key="7">
    <source>
        <dbReference type="Pfam" id="PF02525"/>
    </source>
</evidence>
<evidence type="ECO:0000256" key="1">
    <source>
        <dbReference type="ARBA" id="ARBA00022630"/>
    </source>
</evidence>
<evidence type="ECO:0000256" key="5">
    <source>
        <dbReference type="ARBA" id="ARBA00048542"/>
    </source>
</evidence>
<dbReference type="GO" id="GO:0010181">
    <property type="term" value="F:FMN binding"/>
    <property type="evidence" value="ECO:0007669"/>
    <property type="project" value="UniProtKB-UniRule"/>
</dbReference>
<dbReference type="InterPro" id="IPR023048">
    <property type="entry name" value="NADH:quinone_OxRdtase_FMN_depd"/>
</dbReference>
<evidence type="ECO:0000256" key="6">
    <source>
        <dbReference type="HAMAP-Rule" id="MF_01216"/>
    </source>
</evidence>
<keyword evidence="9" id="KW-1185">Reference proteome</keyword>
<proteinExistence type="inferred from homology"/>
<feature type="binding site" evidence="6">
    <location>
        <begin position="141"/>
        <end position="144"/>
    </location>
    <ligand>
        <name>FMN</name>
        <dbReference type="ChEBI" id="CHEBI:58210"/>
    </ligand>
</feature>
<feature type="binding site" evidence="6">
    <location>
        <begin position="16"/>
        <end position="18"/>
    </location>
    <ligand>
        <name>FMN</name>
        <dbReference type="ChEBI" id="CHEBI:58210"/>
    </ligand>
</feature>
<dbReference type="GO" id="GO:0016652">
    <property type="term" value="F:oxidoreductase activity, acting on NAD(P)H as acceptor"/>
    <property type="evidence" value="ECO:0007669"/>
    <property type="project" value="UniProtKB-UniRule"/>
</dbReference>
<dbReference type="PANTHER" id="PTHR43741">
    <property type="entry name" value="FMN-DEPENDENT NADH-AZOREDUCTASE 1"/>
    <property type="match status" value="1"/>
</dbReference>
<dbReference type="InterPro" id="IPR029039">
    <property type="entry name" value="Flavoprotein-like_sf"/>
</dbReference>
<dbReference type="Proteomes" id="UP000218287">
    <property type="component" value="Chromosome"/>
</dbReference>
<comment type="function">
    <text evidence="6">Also exhibits azoreductase activity. Catalyzes the reductive cleavage of the azo bond in aromatic azo compounds to the corresponding amines.</text>
</comment>
<reference evidence="8 9" key="1">
    <citation type="submission" date="2017-06" db="EMBL/GenBank/DDBJ databases">
        <title>Genome sequencing of cyanobaciteial culture collection at National Institute for Environmental Studies (NIES).</title>
        <authorList>
            <person name="Hirose Y."/>
            <person name="Shimura Y."/>
            <person name="Fujisawa T."/>
            <person name="Nakamura Y."/>
            <person name="Kawachi M."/>
        </authorList>
    </citation>
    <scope>NUCLEOTIDE SEQUENCE [LARGE SCALE GENOMIC DNA]</scope>
    <source>
        <strain evidence="8 9">NIES-21</strain>
    </source>
</reference>
<comment type="subunit">
    <text evidence="6">Homodimer.</text>
</comment>
<dbReference type="HAMAP" id="MF_01216">
    <property type="entry name" value="Azoreductase_type1"/>
    <property type="match status" value="1"/>
</dbReference>
<feature type="binding site" evidence="6">
    <location>
        <begin position="96"/>
        <end position="99"/>
    </location>
    <ligand>
        <name>FMN</name>
        <dbReference type="ChEBI" id="CHEBI:58210"/>
    </ligand>
</feature>
<accession>A0A1Z4GPH2</accession>
<dbReference type="Pfam" id="PF02525">
    <property type="entry name" value="Flavodoxin_2"/>
    <property type="match status" value="1"/>
</dbReference>
<gene>
    <name evidence="6" type="primary">azoR</name>
    <name evidence="8" type="ORF">NIES21_52870</name>
</gene>
<dbReference type="GO" id="GO:0016655">
    <property type="term" value="F:oxidoreductase activity, acting on NAD(P)H, quinone or similar compound as acceptor"/>
    <property type="evidence" value="ECO:0007669"/>
    <property type="project" value="InterPro"/>
</dbReference>
<dbReference type="PANTHER" id="PTHR43741:SF4">
    <property type="entry name" value="FMN-DEPENDENT NADH:QUINONE OXIDOREDUCTASE"/>
    <property type="match status" value="1"/>
</dbReference>
<dbReference type="OrthoDB" id="9805013at2"/>
<sequence>MANILHIDSSPRGERSVSRALTDEFITSWKDTHSGDTVSYRDLGHHPVPHVDESWIAAAFTPPDTHTPELAEAIKLSDSLIDEFLAADRYIFGIPMYNLNIPSTFKAYIDQIVRVGRTFAIDANGYKGLVDSSKKVLIITSRGGTFPPGTPFAAYDYQEPYLRAILGFIGLTDVTFIHADSLNLGDDARQQSLAAAKDAIAQAVANW</sequence>
<protein>
    <recommendedName>
        <fullName evidence="6">FMN dependent NADH:quinone oxidoreductase</fullName>
        <ecNumber evidence="6">1.6.5.-</ecNumber>
    </recommendedName>
    <alternativeName>
        <fullName evidence="6">Azo-dye reductase</fullName>
    </alternativeName>
    <alternativeName>
        <fullName evidence="6">FMN-dependent NADH-azo compound oxidoreductase</fullName>
    </alternativeName>
    <alternativeName>
        <fullName evidence="6">FMN-dependent NADH-azoreductase</fullName>
        <ecNumber evidence="6">1.7.1.17</ecNumber>
    </alternativeName>
</protein>
<keyword evidence="1 6" id="KW-0285">Flavoprotein</keyword>
<dbReference type="Gene3D" id="3.40.50.360">
    <property type="match status" value="1"/>
</dbReference>
<comment type="cofactor">
    <cofactor evidence="6">
        <name>FMN</name>
        <dbReference type="ChEBI" id="CHEBI:58210"/>
    </cofactor>
    <text evidence="6">Binds 1 FMN per subunit.</text>
</comment>
<dbReference type="EC" id="1.6.5.-" evidence="6"/>
<comment type="function">
    <text evidence="6">Quinone reductase that provides resistance to thiol-specific stress caused by electrophilic quinones.</text>
</comment>
<feature type="domain" description="Flavodoxin-like fold" evidence="7">
    <location>
        <begin position="3"/>
        <end position="202"/>
    </location>
</feature>
<evidence type="ECO:0000256" key="2">
    <source>
        <dbReference type="ARBA" id="ARBA00022643"/>
    </source>
</evidence>
<dbReference type="InterPro" id="IPR003680">
    <property type="entry name" value="Flavodoxin_fold"/>
</dbReference>
<evidence type="ECO:0000313" key="8">
    <source>
        <dbReference type="EMBL" id="BAY19425.1"/>
    </source>
</evidence>
<feature type="binding site" evidence="6">
    <location>
        <position position="10"/>
    </location>
    <ligand>
        <name>FMN</name>
        <dbReference type="ChEBI" id="CHEBI:58210"/>
    </ligand>
</feature>
<evidence type="ECO:0000256" key="3">
    <source>
        <dbReference type="ARBA" id="ARBA00023002"/>
    </source>
</evidence>
<dbReference type="EC" id="1.7.1.17" evidence="6"/>
<dbReference type="EMBL" id="AP018174">
    <property type="protein sequence ID" value="BAY19425.1"/>
    <property type="molecule type" value="Genomic_DNA"/>
</dbReference>
<comment type="catalytic activity">
    <reaction evidence="6">
        <text>2 a quinone + NADH + H(+) = 2 a 1,4-benzosemiquinone + NAD(+)</text>
        <dbReference type="Rhea" id="RHEA:65952"/>
        <dbReference type="ChEBI" id="CHEBI:15378"/>
        <dbReference type="ChEBI" id="CHEBI:57540"/>
        <dbReference type="ChEBI" id="CHEBI:57945"/>
        <dbReference type="ChEBI" id="CHEBI:132124"/>
        <dbReference type="ChEBI" id="CHEBI:134225"/>
    </reaction>
</comment>
<evidence type="ECO:0000313" key="9">
    <source>
        <dbReference type="Proteomes" id="UP000218287"/>
    </source>
</evidence>
<comment type="catalytic activity">
    <reaction evidence="5">
        <text>N,N-dimethyl-1,4-phenylenediamine + anthranilate + 2 NAD(+) = 2-(4-dimethylaminophenyl)diazenylbenzoate + 2 NADH + 2 H(+)</text>
        <dbReference type="Rhea" id="RHEA:55872"/>
        <dbReference type="ChEBI" id="CHEBI:15378"/>
        <dbReference type="ChEBI" id="CHEBI:15783"/>
        <dbReference type="ChEBI" id="CHEBI:16567"/>
        <dbReference type="ChEBI" id="CHEBI:57540"/>
        <dbReference type="ChEBI" id="CHEBI:57945"/>
        <dbReference type="ChEBI" id="CHEBI:71579"/>
        <dbReference type="EC" id="1.7.1.17"/>
    </reaction>
    <physiologicalReaction direction="right-to-left" evidence="5">
        <dbReference type="Rhea" id="RHEA:55874"/>
    </physiologicalReaction>
</comment>
<evidence type="ECO:0000256" key="4">
    <source>
        <dbReference type="ARBA" id="ARBA00023027"/>
    </source>
</evidence>
<keyword evidence="2 6" id="KW-0288">FMN</keyword>
<dbReference type="InterPro" id="IPR050104">
    <property type="entry name" value="FMN-dep_NADH:Q_OxRdtase_AzoR1"/>
</dbReference>
<keyword evidence="3 6" id="KW-0560">Oxidoreductase</keyword>
<keyword evidence="4 6" id="KW-0520">NAD</keyword>
<name>A0A1Z4GPH2_9CYAN</name>
<dbReference type="AlphaFoldDB" id="A0A1Z4GPH2"/>